<dbReference type="PANTHER" id="PTHR35579">
    <property type="entry name" value="CRISPR SYSTEM CMS ENDORIBONUCLEASE CSM3"/>
    <property type="match status" value="1"/>
</dbReference>
<reference evidence="5 6" key="1">
    <citation type="submission" date="2013-06" db="EMBL/GenBank/DDBJ databases">
        <authorList>
            <person name="Weinstock G."/>
            <person name="Sodergren E."/>
            <person name="Lobos E.A."/>
            <person name="Fulton L."/>
            <person name="Fulton R."/>
            <person name="Courtney L."/>
            <person name="Fronick C."/>
            <person name="O'Laughlin M."/>
            <person name="Godfrey J."/>
            <person name="Wilson R.M."/>
            <person name="Miner T."/>
            <person name="Farmer C."/>
            <person name="Delehaunty K."/>
            <person name="Cordes M."/>
            <person name="Minx P."/>
            <person name="Tomlinson C."/>
            <person name="Chen J."/>
            <person name="Wollam A."/>
            <person name="Pepin K.H."/>
            <person name="Bhonagiri V."/>
            <person name="Zhang X."/>
            <person name="Warren W."/>
            <person name="Mitreva M."/>
            <person name="Mardis E.R."/>
            <person name="Wilson R.K."/>
        </authorList>
    </citation>
    <scope>NUCLEOTIDE SEQUENCE [LARGE SCALE GENOMIC DNA]</scope>
    <source>
        <strain evidence="5 6">F0510</strain>
    </source>
</reference>
<evidence type="ECO:0000259" key="4">
    <source>
        <dbReference type="Pfam" id="PF03787"/>
    </source>
</evidence>
<evidence type="ECO:0000313" key="5">
    <source>
        <dbReference type="EMBL" id="ERH23580.1"/>
    </source>
</evidence>
<evidence type="ECO:0000256" key="1">
    <source>
        <dbReference type="ARBA" id="ARBA00023118"/>
    </source>
</evidence>
<evidence type="ECO:0000313" key="6">
    <source>
        <dbReference type="Proteomes" id="UP000016498"/>
    </source>
</evidence>
<evidence type="ECO:0000256" key="3">
    <source>
        <dbReference type="SAM" id="MobiDB-lite"/>
    </source>
</evidence>
<accession>U1Q6U4</accession>
<protein>
    <submittedName>
        <fullName evidence="5">CRISPR-associated RAMP protein</fullName>
    </submittedName>
</protein>
<gene>
    <name evidence="5" type="ORF">HMPREF1549_00116</name>
</gene>
<feature type="region of interest" description="Disordered" evidence="3">
    <location>
        <begin position="303"/>
        <end position="362"/>
    </location>
</feature>
<feature type="region of interest" description="Disordered" evidence="3">
    <location>
        <begin position="586"/>
        <end position="611"/>
    </location>
</feature>
<feature type="compositionally biased region" description="Acidic residues" evidence="3">
    <location>
        <begin position="313"/>
        <end position="323"/>
    </location>
</feature>
<organism evidence="5 6">
    <name type="scientific">Actinomyces johnsonii F0510</name>
    <dbReference type="NCBI Taxonomy" id="1227262"/>
    <lineage>
        <taxon>Bacteria</taxon>
        <taxon>Bacillati</taxon>
        <taxon>Actinomycetota</taxon>
        <taxon>Actinomycetes</taxon>
        <taxon>Actinomycetales</taxon>
        <taxon>Actinomycetaceae</taxon>
        <taxon>Actinomyces</taxon>
    </lineage>
</organism>
<feature type="compositionally biased region" description="Basic and acidic residues" evidence="3">
    <location>
        <begin position="26"/>
        <end position="58"/>
    </location>
</feature>
<evidence type="ECO:0000256" key="2">
    <source>
        <dbReference type="ARBA" id="ARBA00093789"/>
    </source>
</evidence>
<feature type="domain" description="CRISPR type III-associated protein" evidence="4">
    <location>
        <begin position="12"/>
        <end position="248"/>
    </location>
</feature>
<feature type="compositionally biased region" description="Basic and acidic residues" evidence="3">
    <location>
        <begin position="601"/>
        <end position="611"/>
    </location>
</feature>
<feature type="domain" description="CRISPR type III-associated protein" evidence="4">
    <location>
        <begin position="359"/>
        <end position="533"/>
    </location>
</feature>
<comment type="subunit">
    <text evidence="2">Part of the Csm effector complex that includes Cas10, Csm2, Csm3, Csm4 and Csm5.</text>
</comment>
<dbReference type="GO" id="GO:0051607">
    <property type="term" value="P:defense response to virus"/>
    <property type="evidence" value="ECO:0007669"/>
    <property type="project" value="UniProtKB-KW"/>
</dbReference>
<dbReference type="Proteomes" id="UP000016498">
    <property type="component" value="Unassembled WGS sequence"/>
</dbReference>
<dbReference type="PATRIC" id="fig|1227262.3.peg.94"/>
<name>U1Q6U4_9ACTO</name>
<feature type="compositionally biased region" description="Basic residues" evidence="3">
    <location>
        <begin position="59"/>
        <end position="68"/>
    </location>
</feature>
<dbReference type="HOGENOM" id="CLU_446658_0_0_11"/>
<dbReference type="PANTHER" id="PTHR35579:SF6">
    <property type="entry name" value="DUF324 DOMAIN-CONTAINING PROTEIN"/>
    <property type="match status" value="1"/>
</dbReference>
<dbReference type="AlphaFoldDB" id="U1Q6U4"/>
<dbReference type="EMBL" id="AWSD01000011">
    <property type="protein sequence ID" value="ERH23580.1"/>
    <property type="molecule type" value="Genomic_DNA"/>
</dbReference>
<dbReference type="RefSeq" id="WP_021604850.1">
    <property type="nucleotide sequence ID" value="NZ_KE951522.1"/>
</dbReference>
<dbReference type="InterPro" id="IPR005537">
    <property type="entry name" value="RAMP_III_fam"/>
</dbReference>
<keyword evidence="1" id="KW-0051">Antiviral defense</keyword>
<feature type="region of interest" description="Disordered" evidence="3">
    <location>
        <begin position="17"/>
        <end position="68"/>
    </location>
</feature>
<dbReference type="OrthoDB" id="5242922at2"/>
<sequence>MSVTRYELTVHLVTDSPLHSGGIDEVVDRRRGAVDSRDDESTPASDSEKFDDTTEGSKKKSKARRTTVARRFARDGHGRPVLTGRSVKGALRAACQRFREEHGDAVGLDERALQQLWGDDGTRGAGSAAPLRASAITVHTVELPTEGYEGNEEHKIMLPTRMGNAIDRYWGSAGDTALFEHEYLPRGKALALTITAEAGLPDGVEVPQGDVAPPGPEQVEKLFTLIIGLIKDGRVAFGGRQNAGWGRVALSDSEKAWTLTKAEPGSRTGLEEWLSGAGGRLVDVDPVDCGGNGRMRIEITWDSPTGILVAEPPQDDDSQEDSDAGAADGSAGEAEDADSEETKPARPLRAGPEETDPIVLPGSSVRGALRTRATRIARTILLAKKDPNTEADWSGAGVHEQLVQDPSLVRELFGSTTHRGALTVLDTLAAKDGPSRKVTHNAGDRWTGGVADGALYSEEVYDSTWNSIVLELDLDRLLTNAKAGLEETSGREDSQGEDRSRAAFCLLGLVLAELAAGTLPLGSRGTRGMGQVEVKAIAVTGGKGLGIENWSLKASEDGTGESLPRLILKGLRDVNSGIDRNPRAGGGWEGWSSYFVGSSERPLEDKEERDA</sequence>
<comment type="caution">
    <text evidence="5">The sequence shown here is derived from an EMBL/GenBank/DDBJ whole genome shotgun (WGS) entry which is preliminary data.</text>
</comment>
<dbReference type="InterPro" id="IPR052216">
    <property type="entry name" value="CRISPR_Csm3_endoribonuclease"/>
</dbReference>
<dbReference type="Pfam" id="PF03787">
    <property type="entry name" value="RAMPs"/>
    <property type="match status" value="2"/>
</dbReference>
<proteinExistence type="predicted"/>